<dbReference type="AlphaFoldDB" id="A0A656D1P4"/>
<proteinExistence type="predicted"/>
<dbReference type="RefSeq" id="WP_234696281.1">
    <property type="nucleotide sequence ID" value="NZ_CZVU01000005.1"/>
</dbReference>
<keyword evidence="2" id="KW-1185">Reference proteome</keyword>
<protein>
    <submittedName>
        <fullName evidence="1">Uncharacterized protein</fullName>
    </submittedName>
</protein>
<sequence>ANVAVSMKRTESRAETNALDILSSLICLLKISTRSFPVTIDEIFKTIRANEVVFIPPHLPLQ</sequence>
<organism evidence="1 2">
    <name type="scientific">Kryptobacter tengchongensis</name>
    <dbReference type="NCBI Taxonomy" id="1643429"/>
    <lineage>
        <taxon>Bacteria</taxon>
        <taxon>Pseudomonadati</taxon>
        <taxon>Candidatus Kryptoniota</taxon>
        <taxon>Candidatus Kryptobacter</taxon>
    </lineage>
</organism>
<feature type="non-terminal residue" evidence="1">
    <location>
        <position position="1"/>
    </location>
</feature>
<gene>
    <name evidence="1" type="ORF">JGI24_00226</name>
</gene>
<evidence type="ECO:0000313" key="2">
    <source>
        <dbReference type="Proteomes" id="UP000243065"/>
    </source>
</evidence>
<reference evidence="1 2" key="1">
    <citation type="submission" date="2015-11" db="EMBL/GenBank/DDBJ databases">
        <authorList>
            <person name="Varghese N."/>
        </authorList>
    </citation>
    <scope>NUCLEOTIDE SEQUENCE [LARGE SCALE GENOMIC DNA]</scope>
    <source>
        <strain evidence="1 2">JGI-24</strain>
    </source>
</reference>
<dbReference type="EMBL" id="CZVU01000005">
    <property type="protein sequence ID" value="CUS97143.1"/>
    <property type="molecule type" value="Genomic_DNA"/>
</dbReference>
<accession>A0A656D1P4</accession>
<name>A0A656D1P4_KRYT1</name>
<evidence type="ECO:0000313" key="1">
    <source>
        <dbReference type="EMBL" id="CUS97143.1"/>
    </source>
</evidence>
<dbReference type="Proteomes" id="UP000243065">
    <property type="component" value="Unassembled WGS sequence"/>
</dbReference>